<dbReference type="STRING" id="29920.A0A329T3V3"/>
<evidence type="ECO:0000256" key="1">
    <source>
        <dbReference type="SAM" id="MobiDB-lite"/>
    </source>
</evidence>
<feature type="region of interest" description="Disordered" evidence="1">
    <location>
        <begin position="246"/>
        <end position="319"/>
    </location>
</feature>
<sequence>MDSTGAYDAGDSESWSSSEGEEQVIEISSHSRILISPRKTRSSAWNNNSQRSRNRRVSVGKRKPTRPQKDDPKSPSFQTNRHSFHELKSRKSCWAGSPRKTPADNQPVTSNNSDSVSGSESDENLASSRDGSDSSGDSDASLESDEETLELRRVSRKQGIKKNSSNSYKHLATSLDASMQSLGSPTASGKEMEELKATLKKLARHDDSDDNPIMQKEPNISSATALHEYLTAATALIGVNTVTATNQTRPTESTRLKTRQASLHLPRSSSNISSGWTRNTKSMRATDSDAKVRRDSPSKKLAGSRADPGSERLSFNKKIFSTPPPPFGVSGTYAGLTLPLQKNSFTSGGGVSGGAQGSRAVLSALKALQDKIGRLEQERESLMQQLSDAKLIARKREAELATTEKKFSYELGQSKESARAAYDALRCDREELKLQLVRSEERREATQNKLQHFQELAKNVSAKADDLQSRLQISESHRARLKAEMKESESDHKRVVKELQAELSHVRQDQQASVERNELLEAQLQRESTNHAESRERLKDAEQTVASISQLNEKLVTKVMEATEAANQAMKKNKKLQQQIRPSTLLRPTAASRASAAAASEATARRATNSQGSTGAYQAKALKKKKTATGTASSTTKKPKKAKSVNNMTLLREANLGKEIPFLLGNSVQPSFSLIGNIQDALRRCDTTYVMPTLLSGTSTTPGSSSSHQQTPHPIYNSEATHREDNSPAAPDSPSPTNETVTTTAPLSSTPTATTGIQRHSAKQKPPAIEVSTASPKTYTSSMQTQIMEDLHAAFTSAEMEFKRLNKRYKDLVAQMETNNRRGVSGSDDAKASTSSSAQLSQALGPLLDELEAKAKQLNLLKQVYQQAANSTINPQRHVVVSPAAVRRKTASLRVLNEYRQLESNSKNKGSGTSASP</sequence>
<feature type="compositionally biased region" description="Polar residues" evidence="1">
    <location>
        <begin position="902"/>
        <end position="917"/>
    </location>
</feature>
<reference evidence="2" key="2">
    <citation type="submission" date="2018-10" db="EMBL/GenBank/DDBJ databases">
        <title>Effector identification in a new, highly contiguous assembly of the strawberry crown rot pathogen Phytophthora cactorum.</title>
        <authorList>
            <person name="Armitage A.D."/>
            <person name="Nellist C.F."/>
            <person name="Bates H."/>
            <person name="Vickerstaff R.J."/>
            <person name="Harrison R.J."/>
        </authorList>
    </citation>
    <scope>NUCLEOTIDE SEQUENCE</scope>
    <source>
        <strain evidence="2">4040</strain>
        <strain evidence="3">P421</strain>
    </source>
</reference>
<feature type="compositionally biased region" description="Low complexity" evidence="1">
    <location>
        <begin position="727"/>
        <end position="755"/>
    </location>
</feature>
<dbReference type="EMBL" id="MJFZ01000005">
    <property type="protein sequence ID" value="RAW43320.1"/>
    <property type="molecule type" value="Genomic_DNA"/>
</dbReference>
<feature type="compositionally biased region" description="Low complexity" evidence="1">
    <location>
        <begin position="42"/>
        <end position="51"/>
    </location>
</feature>
<dbReference type="EMBL" id="RCMV01000824">
    <property type="protein sequence ID" value="KAG3212543.1"/>
    <property type="molecule type" value="Genomic_DNA"/>
</dbReference>
<feature type="compositionally biased region" description="Basic and acidic residues" evidence="1">
    <location>
        <begin position="284"/>
        <end position="298"/>
    </location>
</feature>
<keyword evidence="5" id="KW-1185">Reference proteome</keyword>
<evidence type="ECO:0000313" key="2">
    <source>
        <dbReference type="EMBL" id="KAG2954186.1"/>
    </source>
</evidence>
<feature type="compositionally biased region" description="Low complexity" evidence="1">
    <location>
        <begin position="696"/>
        <end position="714"/>
    </location>
</feature>
<evidence type="ECO:0000313" key="4">
    <source>
        <dbReference type="EMBL" id="RAW43320.1"/>
    </source>
</evidence>
<name>A0A329T3V3_9STRA</name>
<dbReference type="Proteomes" id="UP000736787">
    <property type="component" value="Unassembled WGS sequence"/>
</dbReference>
<reference evidence="4 5" key="1">
    <citation type="submission" date="2018-01" db="EMBL/GenBank/DDBJ databases">
        <title>Draft genome of the strawberry crown rot pathogen Phytophthora cactorum.</title>
        <authorList>
            <person name="Armitage A.D."/>
            <person name="Lysoe E."/>
            <person name="Nellist C.F."/>
            <person name="Harrison R.J."/>
            <person name="Brurberg M.B."/>
        </authorList>
    </citation>
    <scope>NUCLEOTIDE SEQUENCE [LARGE SCALE GENOMIC DNA]</scope>
    <source>
        <strain evidence="4 5">10300</strain>
    </source>
</reference>
<dbReference type="Proteomes" id="UP000760860">
    <property type="component" value="Unassembled WGS sequence"/>
</dbReference>
<evidence type="ECO:0000313" key="5">
    <source>
        <dbReference type="Proteomes" id="UP000251314"/>
    </source>
</evidence>
<feature type="region of interest" description="Disordered" evidence="1">
    <location>
        <begin position="818"/>
        <end position="837"/>
    </location>
</feature>
<organism evidence="4 5">
    <name type="scientific">Phytophthora cactorum</name>
    <dbReference type="NCBI Taxonomy" id="29920"/>
    <lineage>
        <taxon>Eukaryota</taxon>
        <taxon>Sar</taxon>
        <taxon>Stramenopiles</taxon>
        <taxon>Oomycota</taxon>
        <taxon>Peronosporomycetes</taxon>
        <taxon>Peronosporales</taxon>
        <taxon>Peronosporaceae</taxon>
        <taxon>Phytophthora</taxon>
    </lineage>
</organism>
<gene>
    <name evidence="4" type="ORF">PC110_g503</name>
    <name evidence="2" type="ORF">PC117_g1481</name>
    <name evidence="3" type="ORF">PC129_g16497</name>
</gene>
<dbReference type="EMBL" id="RCMK01000017">
    <property type="protein sequence ID" value="KAG2954186.1"/>
    <property type="molecule type" value="Genomic_DNA"/>
</dbReference>
<feature type="compositionally biased region" description="Polar residues" evidence="1">
    <location>
        <begin position="175"/>
        <end position="187"/>
    </location>
</feature>
<accession>A0A329T3V3</accession>
<dbReference type="AlphaFoldDB" id="A0A329T3V3"/>
<feature type="compositionally biased region" description="Low complexity" evidence="1">
    <location>
        <begin position="110"/>
        <end position="139"/>
    </location>
</feature>
<dbReference type="OrthoDB" id="76453at2759"/>
<evidence type="ECO:0000313" key="3">
    <source>
        <dbReference type="EMBL" id="KAG3212543.1"/>
    </source>
</evidence>
<feature type="compositionally biased region" description="Basic residues" evidence="1">
    <location>
        <begin position="52"/>
        <end position="66"/>
    </location>
</feature>
<proteinExistence type="predicted"/>
<feature type="region of interest" description="Disordered" evidence="1">
    <location>
        <begin position="569"/>
        <end position="646"/>
    </location>
</feature>
<feature type="compositionally biased region" description="Polar residues" evidence="1">
    <location>
        <begin position="267"/>
        <end position="283"/>
    </location>
</feature>
<feature type="region of interest" description="Disordered" evidence="1">
    <location>
        <begin position="1"/>
        <end position="196"/>
    </location>
</feature>
<feature type="compositionally biased region" description="Low complexity" evidence="1">
    <location>
        <begin position="589"/>
        <end position="608"/>
    </location>
</feature>
<protein>
    <submittedName>
        <fullName evidence="4">Uncharacterized protein</fullName>
    </submittedName>
</protein>
<dbReference type="VEuPathDB" id="FungiDB:PC110_g503"/>
<dbReference type="Proteomes" id="UP000251314">
    <property type="component" value="Unassembled WGS sequence"/>
</dbReference>
<comment type="caution">
    <text evidence="4">The sequence shown here is derived from an EMBL/GenBank/DDBJ whole genome shotgun (WGS) entry which is preliminary data.</text>
</comment>
<feature type="region of interest" description="Disordered" evidence="1">
    <location>
        <begin position="897"/>
        <end position="917"/>
    </location>
</feature>
<feature type="region of interest" description="Disordered" evidence="1">
    <location>
        <begin position="696"/>
        <end position="777"/>
    </location>
</feature>